<feature type="domain" description="N-acetyltransferase" evidence="1">
    <location>
        <begin position="73"/>
        <end position="237"/>
    </location>
</feature>
<dbReference type="PANTHER" id="PTHR42791">
    <property type="entry name" value="GNAT FAMILY ACETYLTRANSFERASE"/>
    <property type="match status" value="1"/>
</dbReference>
<dbReference type="EMBL" id="LKCW01000010">
    <property type="protein sequence ID" value="KPM45237.1"/>
    <property type="molecule type" value="Genomic_DNA"/>
</dbReference>
<dbReference type="Proteomes" id="UP000050424">
    <property type="component" value="Unassembled WGS sequence"/>
</dbReference>
<evidence type="ECO:0000313" key="3">
    <source>
        <dbReference type="Proteomes" id="UP000050424"/>
    </source>
</evidence>
<dbReference type="GO" id="GO:0016747">
    <property type="term" value="F:acyltransferase activity, transferring groups other than amino-acyl groups"/>
    <property type="evidence" value="ECO:0007669"/>
    <property type="project" value="InterPro"/>
</dbReference>
<dbReference type="CDD" id="cd04301">
    <property type="entry name" value="NAT_SF"/>
    <property type="match status" value="1"/>
</dbReference>
<accession>A0A0P7BX66</accession>
<evidence type="ECO:0000313" key="2">
    <source>
        <dbReference type="EMBL" id="KPM45237.1"/>
    </source>
</evidence>
<organism evidence="2 3">
    <name type="scientific">Neonectria ditissima</name>
    <dbReference type="NCBI Taxonomy" id="78410"/>
    <lineage>
        <taxon>Eukaryota</taxon>
        <taxon>Fungi</taxon>
        <taxon>Dikarya</taxon>
        <taxon>Ascomycota</taxon>
        <taxon>Pezizomycotina</taxon>
        <taxon>Sordariomycetes</taxon>
        <taxon>Hypocreomycetidae</taxon>
        <taxon>Hypocreales</taxon>
        <taxon>Nectriaceae</taxon>
        <taxon>Neonectria</taxon>
    </lineage>
</organism>
<dbReference type="PANTHER" id="PTHR42791:SF1">
    <property type="entry name" value="N-ACETYLTRANSFERASE DOMAIN-CONTAINING PROTEIN"/>
    <property type="match status" value="1"/>
</dbReference>
<keyword evidence="3" id="KW-1185">Reference proteome</keyword>
<reference evidence="2 3" key="1">
    <citation type="submission" date="2015-09" db="EMBL/GenBank/DDBJ databases">
        <title>Draft genome of a European isolate of the apple canker pathogen Neonectria ditissima.</title>
        <authorList>
            <person name="Gomez-Cortecero A."/>
            <person name="Harrison R.J."/>
            <person name="Armitage A.D."/>
        </authorList>
    </citation>
    <scope>NUCLEOTIDE SEQUENCE [LARGE SCALE GENOMIC DNA]</scope>
    <source>
        <strain evidence="2 3">R09/05</strain>
    </source>
</reference>
<dbReference type="InterPro" id="IPR052523">
    <property type="entry name" value="Trichothecene_AcTrans"/>
</dbReference>
<dbReference type="PROSITE" id="PS51186">
    <property type="entry name" value="GNAT"/>
    <property type="match status" value="1"/>
</dbReference>
<dbReference type="AlphaFoldDB" id="A0A0P7BX66"/>
<name>A0A0P7BX66_9HYPO</name>
<dbReference type="InterPro" id="IPR000182">
    <property type="entry name" value="GNAT_dom"/>
</dbReference>
<protein>
    <recommendedName>
        <fullName evidence="1">N-acetyltransferase domain-containing protein</fullName>
    </recommendedName>
</protein>
<dbReference type="Pfam" id="PF13508">
    <property type="entry name" value="Acetyltransf_7"/>
    <property type="match status" value="1"/>
</dbReference>
<proteinExistence type="predicted"/>
<dbReference type="Gene3D" id="3.40.630.30">
    <property type="match status" value="1"/>
</dbReference>
<dbReference type="OrthoDB" id="512662at2759"/>
<dbReference type="InterPro" id="IPR016181">
    <property type="entry name" value="Acyl_CoA_acyltransferase"/>
</dbReference>
<dbReference type="SUPFAM" id="SSF55729">
    <property type="entry name" value="Acyl-CoA N-acyltransferases (Nat)"/>
    <property type="match status" value="1"/>
</dbReference>
<gene>
    <name evidence="2" type="ORF">AK830_g1359</name>
</gene>
<sequence length="237" mass="26687">MARISEFEVFELTLGTSPTIIDAAARTVCHAFSDDPLITWLRPAARPWSSLDPAIMTWQRRRIYQNIAEGRVFGVKSVHEDMAQLKEPRLPAVAFVAEPFSFVHWLSGLMPRIWLRVLQVFSPIFGDADDKRVVSMMTMHGLAMASIREKINKPLTYVEVVAVDPKRQGSGLGSLLLQNILSRSKPDSLVVLESTSKNNIGFYERLGFTLADELTLRADFEPPATSSQVKLWVMVRE</sequence>
<comment type="caution">
    <text evidence="2">The sequence shown here is derived from an EMBL/GenBank/DDBJ whole genome shotgun (WGS) entry which is preliminary data.</text>
</comment>
<evidence type="ECO:0000259" key="1">
    <source>
        <dbReference type="PROSITE" id="PS51186"/>
    </source>
</evidence>